<reference evidence="8" key="1">
    <citation type="submission" date="2021-02" db="EMBL/GenBank/DDBJ databases">
        <title>Rhodobacter shimadae sp. nov., an aerobic anoxygenic phototrophic bacterium isolated from a hot spring.</title>
        <authorList>
            <person name="Muramatsu S."/>
            <person name="Haruta S."/>
            <person name="Hirose S."/>
            <person name="Hanada S."/>
        </authorList>
    </citation>
    <scope>NUCLEOTIDE SEQUENCE</scope>
    <source>
        <strain evidence="8">N10</strain>
    </source>
</reference>
<dbReference type="KEGG" id="nsm:JO391_06540"/>
<evidence type="ECO:0000256" key="3">
    <source>
        <dbReference type="ARBA" id="ARBA00030642"/>
    </source>
</evidence>
<keyword evidence="9" id="KW-1185">Reference proteome</keyword>
<evidence type="ECO:0000256" key="2">
    <source>
        <dbReference type="ARBA" id="ARBA00022729"/>
    </source>
</evidence>
<evidence type="ECO:0000313" key="9">
    <source>
        <dbReference type="Proteomes" id="UP000826300"/>
    </source>
</evidence>
<evidence type="ECO:0000313" key="8">
    <source>
        <dbReference type="EMBL" id="QYZ71159.1"/>
    </source>
</evidence>
<dbReference type="PROSITE" id="PS50198">
    <property type="entry name" value="PPIC_PPIASE_2"/>
    <property type="match status" value="1"/>
</dbReference>
<evidence type="ECO:0000256" key="6">
    <source>
        <dbReference type="SAM" id="SignalP"/>
    </source>
</evidence>
<proteinExistence type="predicted"/>
<feature type="chain" id="PRO_5034808275" description="Parvulin-like PPIase" evidence="6">
    <location>
        <begin position="28"/>
        <end position="408"/>
    </location>
</feature>
<accession>A0A8G1EEW0</accession>
<dbReference type="InterPro" id="IPR027304">
    <property type="entry name" value="Trigger_fact/SurA_dom_sf"/>
</dbReference>
<gene>
    <name evidence="8" type="ORF">JO391_06540</name>
</gene>
<protein>
    <recommendedName>
        <fullName evidence="1">Parvulin-like PPIase</fullName>
    </recommendedName>
    <alternativeName>
        <fullName evidence="3">Peptidyl-prolyl cis-trans isomerase plp</fullName>
    </alternativeName>
    <alternativeName>
        <fullName evidence="4">Rotamase plp</fullName>
    </alternativeName>
</protein>
<evidence type="ECO:0000256" key="1">
    <source>
        <dbReference type="ARBA" id="ARBA00018370"/>
    </source>
</evidence>
<dbReference type="EMBL" id="CP069370">
    <property type="protein sequence ID" value="QYZ71159.1"/>
    <property type="molecule type" value="Genomic_DNA"/>
</dbReference>
<dbReference type="PANTHER" id="PTHR47637:SF1">
    <property type="entry name" value="CHAPERONE SURA"/>
    <property type="match status" value="1"/>
</dbReference>
<organism evidence="8 9">
    <name type="scientific">Neotabrizicola shimadae</name>
    <dbReference type="NCBI Taxonomy" id="2807096"/>
    <lineage>
        <taxon>Bacteria</taxon>
        <taxon>Pseudomonadati</taxon>
        <taxon>Pseudomonadota</taxon>
        <taxon>Alphaproteobacteria</taxon>
        <taxon>Rhodobacterales</taxon>
        <taxon>Paracoccaceae</taxon>
        <taxon>Neotabrizicola</taxon>
    </lineage>
</organism>
<dbReference type="RefSeq" id="WP_220663524.1">
    <property type="nucleotide sequence ID" value="NZ_CP069370.1"/>
</dbReference>
<feature type="domain" description="PpiC" evidence="7">
    <location>
        <begin position="168"/>
        <end position="265"/>
    </location>
</feature>
<evidence type="ECO:0000256" key="5">
    <source>
        <dbReference type="PROSITE-ProRule" id="PRU00278"/>
    </source>
</evidence>
<dbReference type="InterPro" id="IPR050280">
    <property type="entry name" value="OMP_Chaperone_SurA"/>
</dbReference>
<name>A0A8G1EEW0_9RHOB</name>
<dbReference type="Proteomes" id="UP000826300">
    <property type="component" value="Chromosome"/>
</dbReference>
<evidence type="ECO:0000256" key="4">
    <source>
        <dbReference type="ARBA" id="ARBA00031484"/>
    </source>
</evidence>
<dbReference type="Gene3D" id="1.10.4030.10">
    <property type="entry name" value="Porin chaperone SurA, peptide-binding domain"/>
    <property type="match status" value="1"/>
</dbReference>
<sequence>MAAPIRSTLRRIALTLALAMVAPVASAAEDNPFAPVLYVNGSAITGYEIEQRAKFLGLLRTPGDLPELARQGLIDDRLHMQAANLLEVEIANEAVTAGMEEFAKRANLSVEAFVEEIGKAGIAPETFRDFVKSGLVWREAVQKKYRPLIAVTQNEVDAAMSQSTRKGEVRLLLNEIVVPYAPDRQADAEAFMVELRASLSTQEQFEEAARKYSRASTAPQGGQLDWIPLSNLPGPMASSVLALGPGNISDVLSVPGSYVLFYVRGVSDGATAQSSDQELEWAEFLVPKGPDLGAALAGVANRVDTCDDLYTVAKDLPADRLIRTKAKLGQVPRDVAARLAKMDPGDTDTALSRGGWQVFLMLCTRTPVPAEGVPTVEEVRVMLLNRKLQNAADTWQRELRAMAVIREP</sequence>
<dbReference type="SUPFAM" id="SSF54534">
    <property type="entry name" value="FKBP-like"/>
    <property type="match status" value="1"/>
</dbReference>
<dbReference type="InterPro" id="IPR046357">
    <property type="entry name" value="PPIase_dom_sf"/>
</dbReference>
<dbReference type="Pfam" id="PF00639">
    <property type="entry name" value="Rotamase"/>
    <property type="match status" value="1"/>
</dbReference>
<keyword evidence="2 6" id="KW-0732">Signal</keyword>
<dbReference type="Gene3D" id="3.10.50.40">
    <property type="match status" value="1"/>
</dbReference>
<keyword evidence="5" id="KW-0697">Rotamase</keyword>
<feature type="signal peptide" evidence="6">
    <location>
        <begin position="1"/>
        <end position="27"/>
    </location>
</feature>
<dbReference type="PANTHER" id="PTHR47637">
    <property type="entry name" value="CHAPERONE SURA"/>
    <property type="match status" value="1"/>
</dbReference>
<evidence type="ECO:0000259" key="7">
    <source>
        <dbReference type="PROSITE" id="PS50198"/>
    </source>
</evidence>
<dbReference type="GO" id="GO:0003755">
    <property type="term" value="F:peptidyl-prolyl cis-trans isomerase activity"/>
    <property type="evidence" value="ECO:0007669"/>
    <property type="project" value="UniProtKB-KW"/>
</dbReference>
<dbReference type="AlphaFoldDB" id="A0A8G1EEW0"/>
<dbReference type="InterPro" id="IPR000297">
    <property type="entry name" value="PPIase_PpiC"/>
</dbReference>
<keyword evidence="5 8" id="KW-0413">Isomerase</keyword>
<dbReference type="SUPFAM" id="SSF109998">
    <property type="entry name" value="Triger factor/SurA peptide-binding domain-like"/>
    <property type="match status" value="1"/>
</dbReference>